<reference evidence="3 4" key="1">
    <citation type="journal article" date="2013" name="Curr. Biol.">
        <title>The Genome of the Foraminiferan Reticulomyxa filosa.</title>
        <authorList>
            <person name="Glockner G."/>
            <person name="Hulsmann N."/>
            <person name="Schleicher M."/>
            <person name="Noegel A.A."/>
            <person name="Eichinger L."/>
            <person name="Gallinger C."/>
            <person name="Pawlowski J."/>
            <person name="Sierra R."/>
            <person name="Euteneuer U."/>
            <person name="Pillet L."/>
            <person name="Moustafa A."/>
            <person name="Platzer M."/>
            <person name="Groth M."/>
            <person name="Szafranski K."/>
            <person name="Schliwa M."/>
        </authorList>
    </citation>
    <scope>NUCLEOTIDE SEQUENCE [LARGE SCALE GENOMIC DNA]</scope>
</reference>
<gene>
    <name evidence="3" type="ORF">RFI_16369</name>
</gene>
<comment type="caution">
    <text evidence="3">The sequence shown here is derived from an EMBL/GenBank/DDBJ whole genome shotgun (WGS) entry which is preliminary data.</text>
</comment>
<feature type="transmembrane region" description="Helical" evidence="2">
    <location>
        <begin position="426"/>
        <end position="449"/>
    </location>
</feature>
<keyword evidence="2" id="KW-0812">Transmembrane</keyword>
<dbReference type="AlphaFoldDB" id="X6N3I5"/>
<organism evidence="3 4">
    <name type="scientific">Reticulomyxa filosa</name>
    <dbReference type="NCBI Taxonomy" id="46433"/>
    <lineage>
        <taxon>Eukaryota</taxon>
        <taxon>Sar</taxon>
        <taxon>Rhizaria</taxon>
        <taxon>Retaria</taxon>
        <taxon>Foraminifera</taxon>
        <taxon>Monothalamids</taxon>
        <taxon>Reticulomyxidae</taxon>
        <taxon>Reticulomyxa</taxon>
    </lineage>
</organism>
<keyword evidence="2" id="KW-0472">Membrane</keyword>
<keyword evidence="4" id="KW-1185">Reference proteome</keyword>
<name>X6N3I5_RETFI</name>
<evidence type="ECO:0000313" key="4">
    <source>
        <dbReference type="Proteomes" id="UP000023152"/>
    </source>
</evidence>
<accession>X6N3I5</accession>
<feature type="compositionally biased region" description="Acidic residues" evidence="1">
    <location>
        <begin position="49"/>
        <end position="66"/>
    </location>
</feature>
<dbReference type="Proteomes" id="UP000023152">
    <property type="component" value="Unassembled WGS sequence"/>
</dbReference>
<sequence>MADNYPQKDGNEERGPGGAGVVEEKKNRKGEKEREEEPKGEDTINAEIEWSEENNNNEEEGWDDSVIDSKEIIIFNKKEEESDSEDDKACTFDDEDTKIAPDYSKDAHLIPPDSRCWICIECGTYINVLQSTCWSCKNERSMSDMLIFAKPDEQQTLQEHMKQHENSEPCTLAHEFPKQTGDITFQESVINMFENPYSNYFWMANIPHQRHWRSSFSSHFPCCDLPPISLGCSKLSLHCNLQFVPPFTYIYKYMYTCGYIYLLFALLIFFFCLIAMIQKGPNWSQIIHPIAKRGLDIDSVTGMLATTNGAFICVWEVAGMHWQLAAEPLDLAPFSPSSQLKLRCYNNSIYILSHATYTINMYILHLQQQQKKKIVTETRSLTHVHTKKDQYFKEAQIVDFQIVDDLLLVQFSRWLGIYKLFDDHCVWILVKCCDILCTRFFFFYFFLFLRLKRP</sequence>
<feature type="transmembrane region" description="Helical" evidence="2">
    <location>
        <begin position="259"/>
        <end position="277"/>
    </location>
</feature>
<dbReference type="EMBL" id="ASPP01012203">
    <property type="protein sequence ID" value="ETO20840.1"/>
    <property type="molecule type" value="Genomic_DNA"/>
</dbReference>
<proteinExistence type="predicted"/>
<evidence type="ECO:0000256" key="1">
    <source>
        <dbReference type="SAM" id="MobiDB-lite"/>
    </source>
</evidence>
<feature type="region of interest" description="Disordered" evidence="1">
    <location>
        <begin position="1"/>
        <end position="66"/>
    </location>
</feature>
<evidence type="ECO:0000256" key="2">
    <source>
        <dbReference type="SAM" id="Phobius"/>
    </source>
</evidence>
<keyword evidence="2" id="KW-1133">Transmembrane helix</keyword>
<feature type="compositionally biased region" description="Basic and acidic residues" evidence="1">
    <location>
        <begin position="22"/>
        <end position="42"/>
    </location>
</feature>
<protein>
    <submittedName>
        <fullName evidence="3">Uncharacterized protein</fullName>
    </submittedName>
</protein>
<evidence type="ECO:0000313" key="3">
    <source>
        <dbReference type="EMBL" id="ETO20840.1"/>
    </source>
</evidence>